<keyword evidence="10" id="KW-1185">Reference proteome</keyword>
<dbReference type="Pfam" id="PF00528">
    <property type="entry name" value="BPD_transp_1"/>
    <property type="match status" value="1"/>
</dbReference>
<keyword evidence="3" id="KW-1003">Cell membrane</keyword>
<evidence type="ECO:0000256" key="2">
    <source>
        <dbReference type="ARBA" id="ARBA00022448"/>
    </source>
</evidence>
<evidence type="ECO:0000256" key="4">
    <source>
        <dbReference type="ARBA" id="ARBA00022692"/>
    </source>
</evidence>
<evidence type="ECO:0000256" key="6">
    <source>
        <dbReference type="ARBA" id="ARBA00023136"/>
    </source>
</evidence>
<keyword evidence="2 7" id="KW-0813">Transport</keyword>
<dbReference type="InterPro" id="IPR051393">
    <property type="entry name" value="ABC_transporter_permease"/>
</dbReference>
<dbReference type="SUPFAM" id="SSF161098">
    <property type="entry name" value="MetI-like"/>
    <property type="match status" value="1"/>
</dbReference>
<organism evidence="9 10">
    <name type="scientific">Murimonas intestini</name>
    <dbReference type="NCBI Taxonomy" id="1337051"/>
    <lineage>
        <taxon>Bacteria</taxon>
        <taxon>Bacillati</taxon>
        <taxon>Bacillota</taxon>
        <taxon>Clostridia</taxon>
        <taxon>Lachnospirales</taxon>
        <taxon>Lachnospiraceae</taxon>
        <taxon>Murimonas</taxon>
    </lineage>
</organism>
<feature type="transmembrane region" description="Helical" evidence="7">
    <location>
        <begin position="222"/>
        <end position="241"/>
    </location>
</feature>
<dbReference type="SUPFAM" id="SSF160964">
    <property type="entry name" value="MalF N-terminal region-like"/>
    <property type="match status" value="1"/>
</dbReference>
<dbReference type="CDD" id="cd06261">
    <property type="entry name" value="TM_PBP2"/>
    <property type="match status" value="1"/>
</dbReference>
<evidence type="ECO:0000256" key="1">
    <source>
        <dbReference type="ARBA" id="ARBA00004651"/>
    </source>
</evidence>
<evidence type="ECO:0000256" key="5">
    <source>
        <dbReference type="ARBA" id="ARBA00022989"/>
    </source>
</evidence>
<dbReference type="InterPro" id="IPR000515">
    <property type="entry name" value="MetI-like"/>
</dbReference>
<dbReference type="Proteomes" id="UP000245412">
    <property type="component" value="Unassembled WGS sequence"/>
</dbReference>
<feature type="transmembrane region" description="Helical" evidence="7">
    <location>
        <begin position="21"/>
        <end position="45"/>
    </location>
</feature>
<dbReference type="PANTHER" id="PTHR30193">
    <property type="entry name" value="ABC TRANSPORTER PERMEASE PROTEIN"/>
    <property type="match status" value="1"/>
</dbReference>
<keyword evidence="5 7" id="KW-1133">Transmembrane helix</keyword>
<keyword evidence="6 7" id="KW-0472">Membrane</keyword>
<dbReference type="InterPro" id="IPR035906">
    <property type="entry name" value="MetI-like_sf"/>
</dbReference>
<evidence type="ECO:0000256" key="7">
    <source>
        <dbReference type="RuleBase" id="RU363032"/>
    </source>
</evidence>
<evidence type="ECO:0000256" key="3">
    <source>
        <dbReference type="ARBA" id="ARBA00022475"/>
    </source>
</evidence>
<reference evidence="9 10" key="1">
    <citation type="submission" date="2018-05" db="EMBL/GenBank/DDBJ databases">
        <authorList>
            <person name="Goeker M."/>
            <person name="Huntemann M."/>
            <person name="Clum A."/>
            <person name="Pillay M."/>
            <person name="Palaniappan K."/>
            <person name="Varghese N."/>
            <person name="Mikhailova N."/>
            <person name="Stamatis D."/>
            <person name="Reddy T."/>
            <person name="Daum C."/>
            <person name="Shapiro N."/>
            <person name="Ivanova N."/>
            <person name="Kyrpides N."/>
            <person name="Woyke T."/>
        </authorList>
    </citation>
    <scope>NUCLEOTIDE SEQUENCE [LARGE SCALE GENOMIC DNA]</scope>
    <source>
        <strain evidence="9 10">DSM 26524</strain>
    </source>
</reference>
<feature type="domain" description="ABC transmembrane type-1" evidence="8">
    <location>
        <begin position="87"/>
        <end position="298"/>
    </location>
</feature>
<keyword evidence="4 7" id="KW-0812">Transmembrane</keyword>
<feature type="transmembrane region" description="Helical" evidence="7">
    <location>
        <begin position="164"/>
        <end position="187"/>
    </location>
</feature>
<name>A0AB73T0S1_9FIRM</name>
<dbReference type="AlphaFoldDB" id="A0AB73T0S1"/>
<comment type="subcellular location">
    <subcellularLocation>
        <location evidence="1 7">Cell membrane</location>
        <topology evidence="1 7">Multi-pass membrane protein</topology>
    </subcellularLocation>
</comment>
<dbReference type="PANTHER" id="PTHR30193:SF37">
    <property type="entry name" value="INNER MEMBRANE ABC TRANSPORTER PERMEASE PROTEIN YCJO"/>
    <property type="match status" value="1"/>
</dbReference>
<protein>
    <submittedName>
        <fullName evidence="9">Carbohydrate ABC transporter membrane protein 1 (CUT1 family)</fullName>
    </submittedName>
</protein>
<dbReference type="RefSeq" id="WP_109747691.1">
    <property type="nucleotide sequence ID" value="NZ_JANKBI010000013.1"/>
</dbReference>
<dbReference type="GO" id="GO:0005886">
    <property type="term" value="C:plasma membrane"/>
    <property type="evidence" value="ECO:0007669"/>
    <property type="project" value="UniProtKB-SubCell"/>
</dbReference>
<dbReference type="PROSITE" id="PS50928">
    <property type="entry name" value="ABC_TM1"/>
    <property type="match status" value="1"/>
</dbReference>
<sequence>MKKTGTGNTDKNKRSRKAKGRLLPFAFIGPHLILFTIFVLIPIIYGLVISFTRWDFINSPVWAGLENYREILFNRESTYHIQFMDGLKNTLLFVVLNVPVSILVPLLFALLLNMKPRGSKIFQSILYLPTLFSISAVGIIWMQMLNKRFGLISMFGVKHSVTTTYPYVWIALIIMSVWWTMGTNMVIYQAALSGVSKDLYESAELDGAGALKRIWYIALPSIRFQLLYTLVITVAGSFNVYGQPLMLTQQGVGGAPKVNVLIMYIKNLAFGSGQSIAGMASAMAIILGAFILVVSFIQFRLVSKDE</sequence>
<dbReference type="EMBL" id="QGGY01000012">
    <property type="protein sequence ID" value="PWJ73509.1"/>
    <property type="molecule type" value="Genomic_DNA"/>
</dbReference>
<accession>A0AB73T0S1</accession>
<dbReference type="GO" id="GO:0055085">
    <property type="term" value="P:transmembrane transport"/>
    <property type="evidence" value="ECO:0007669"/>
    <property type="project" value="InterPro"/>
</dbReference>
<comment type="similarity">
    <text evidence="7">Belongs to the binding-protein-dependent transport system permease family.</text>
</comment>
<feature type="transmembrane region" description="Helical" evidence="7">
    <location>
        <begin position="276"/>
        <end position="297"/>
    </location>
</feature>
<evidence type="ECO:0000313" key="10">
    <source>
        <dbReference type="Proteomes" id="UP000245412"/>
    </source>
</evidence>
<comment type="caution">
    <text evidence="9">The sequence shown here is derived from an EMBL/GenBank/DDBJ whole genome shotgun (WGS) entry which is preliminary data.</text>
</comment>
<proteinExistence type="inferred from homology"/>
<evidence type="ECO:0000313" key="9">
    <source>
        <dbReference type="EMBL" id="PWJ73509.1"/>
    </source>
</evidence>
<evidence type="ECO:0000259" key="8">
    <source>
        <dbReference type="PROSITE" id="PS50928"/>
    </source>
</evidence>
<feature type="transmembrane region" description="Helical" evidence="7">
    <location>
        <begin position="91"/>
        <end position="112"/>
    </location>
</feature>
<gene>
    <name evidence="9" type="ORF">C7383_11284</name>
</gene>
<dbReference type="Gene3D" id="1.10.3720.10">
    <property type="entry name" value="MetI-like"/>
    <property type="match status" value="1"/>
</dbReference>
<feature type="transmembrane region" description="Helical" evidence="7">
    <location>
        <begin position="124"/>
        <end position="144"/>
    </location>
</feature>